<sequence>MTSTMKAVRIHSFGGPDVLRYEDVSVPEPKSNELLIRVHAAGVNPVDWKIREGHLGQIPLPSVLGSDFAGAVEATGSDVKGFRTGDSVFGIVSDDSGGYAEYAVAPDSQVARIPKGLDFLHAAALPVASITPWQALFDIAQLQKGQKVLIHAAAGGVGSFAVQFAKWKGAYVIGTASAQTTDYVKSLGADEVIDYRKTKFEDVVRDVDVVLDTQGGDTQERSWRVIKPGGILVSIVSPPPKEKPTAPGVRGVFLSSKPRGDEFAQIADLVARGIVKVNIETVFPLKDARKAQELSQSGHAHGKIVLTTEAESH</sequence>
<dbReference type="InterPro" id="IPR002364">
    <property type="entry name" value="Quin_OxRdtase/zeta-crystal_CS"/>
</dbReference>
<dbReference type="PROSITE" id="PS01162">
    <property type="entry name" value="QOR_ZETA_CRYSTAL"/>
    <property type="match status" value="1"/>
</dbReference>
<dbReference type="InterPro" id="IPR011032">
    <property type="entry name" value="GroES-like_sf"/>
</dbReference>
<dbReference type="Gene3D" id="3.90.180.10">
    <property type="entry name" value="Medium-chain alcohol dehydrogenases, catalytic domain"/>
    <property type="match status" value="1"/>
</dbReference>
<dbReference type="InterPro" id="IPR013154">
    <property type="entry name" value="ADH-like_N"/>
</dbReference>
<evidence type="ECO:0000259" key="3">
    <source>
        <dbReference type="SMART" id="SM00829"/>
    </source>
</evidence>
<dbReference type="AlphaFoldDB" id="B9XBP9"/>
<evidence type="ECO:0000313" key="5">
    <source>
        <dbReference type="Proteomes" id="UP000003688"/>
    </source>
</evidence>
<keyword evidence="1" id="KW-0560">Oxidoreductase</keyword>
<proteinExistence type="predicted"/>
<feature type="domain" description="Enoyl reductase (ER)" evidence="3">
    <location>
        <begin position="14"/>
        <end position="306"/>
    </location>
</feature>
<dbReference type="STRING" id="320771.Cflav_PD5569"/>
<protein>
    <submittedName>
        <fullName evidence="4">Alcohol dehydrogenase zinc-binding domain protein</fullName>
    </submittedName>
</protein>
<comment type="caution">
    <text evidence="4">The sequence shown here is derived from an EMBL/GenBank/DDBJ whole genome shotgun (WGS) entry which is preliminary data.</text>
</comment>
<dbReference type="SUPFAM" id="SSF51735">
    <property type="entry name" value="NAD(P)-binding Rossmann-fold domains"/>
    <property type="match status" value="1"/>
</dbReference>
<dbReference type="GO" id="GO:0008270">
    <property type="term" value="F:zinc ion binding"/>
    <property type="evidence" value="ECO:0007669"/>
    <property type="project" value="InterPro"/>
</dbReference>
<dbReference type="InterPro" id="IPR020843">
    <property type="entry name" value="ER"/>
</dbReference>
<dbReference type="InterPro" id="IPR050700">
    <property type="entry name" value="YIM1/Zinc_Alcohol_DH_Fams"/>
</dbReference>
<accession>B9XBP9</accession>
<gene>
    <name evidence="4" type="ORF">Cflav_PD5569</name>
</gene>
<keyword evidence="5" id="KW-1185">Reference proteome</keyword>
<organism evidence="4 5">
    <name type="scientific">Pedosphaera parvula (strain Ellin514)</name>
    <dbReference type="NCBI Taxonomy" id="320771"/>
    <lineage>
        <taxon>Bacteria</taxon>
        <taxon>Pseudomonadati</taxon>
        <taxon>Verrucomicrobiota</taxon>
        <taxon>Pedosphaerae</taxon>
        <taxon>Pedosphaerales</taxon>
        <taxon>Pedosphaeraceae</taxon>
        <taxon>Pedosphaera</taxon>
    </lineage>
</organism>
<dbReference type="CDD" id="cd05289">
    <property type="entry name" value="MDR_like_2"/>
    <property type="match status" value="1"/>
</dbReference>
<evidence type="ECO:0000256" key="2">
    <source>
        <dbReference type="SAM" id="MobiDB-lite"/>
    </source>
</evidence>
<evidence type="ECO:0000256" key="1">
    <source>
        <dbReference type="ARBA" id="ARBA00023002"/>
    </source>
</evidence>
<dbReference type="PANTHER" id="PTHR11695:SF294">
    <property type="entry name" value="RETICULON-4-INTERACTING PROTEIN 1, MITOCHONDRIAL"/>
    <property type="match status" value="1"/>
</dbReference>
<reference evidence="4 5" key="1">
    <citation type="journal article" date="2011" name="J. Bacteriol.">
        <title>Genome sequence of 'Pedosphaera parvula' Ellin514, an aerobic Verrucomicrobial isolate from pasture soil.</title>
        <authorList>
            <person name="Kant R."/>
            <person name="van Passel M.W."/>
            <person name="Sangwan P."/>
            <person name="Palva A."/>
            <person name="Lucas S."/>
            <person name="Copeland A."/>
            <person name="Lapidus A."/>
            <person name="Glavina Del Rio T."/>
            <person name="Dalin E."/>
            <person name="Tice H."/>
            <person name="Bruce D."/>
            <person name="Goodwin L."/>
            <person name="Pitluck S."/>
            <person name="Chertkov O."/>
            <person name="Larimer F.W."/>
            <person name="Land M.L."/>
            <person name="Hauser L."/>
            <person name="Brettin T.S."/>
            <person name="Detter J.C."/>
            <person name="Han S."/>
            <person name="de Vos W.M."/>
            <person name="Janssen P.H."/>
            <person name="Smidt H."/>
        </authorList>
    </citation>
    <scope>NUCLEOTIDE SEQUENCE [LARGE SCALE GENOMIC DNA]</scope>
    <source>
        <strain evidence="4 5">Ellin514</strain>
    </source>
</reference>
<dbReference type="PANTHER" id="PTHR11695">
    <property type="entry name" value="ALCOHOL DEHYDROGENASE RELATED"/>
    <property type="match status" value="1"/>
</dbReference>
<dbReference type="Pfam" id="PF08240">
    <property type="entry name" value="ADH_N"/>
    <property type="match status" value="1"/>
</dbReference>
<dbReference type="EMBL" id="ABOX02000003">
    <property type="protein sequence ID" value="EEF62934.1"/>
    <property type="molecule type" value="Genomic_DNA"/>
</dbReference>
<dbReference type="Pfam" id="PF13602">
    <property type="entry name" value="ADH_zinc_N_2"/>
    <property type="match status" value="1"/>
</dbReference>
<name>B9XBP9_PEDPL</name>
<dbReference type="SUPFAM" id="SSF50129">
    <property type="entry name" value="GroES-like"/>
    <property type="match status" value="1"/>
</dbReference>
<dbReference type="InterPro" id="IPR036291">
    <property type="entry name" value="NAD(P)-bd_dom_sf"/>
</dbReference>
<evidence type="ECO:0000313" key="4">
    <source>
        <dbReference type="EMBL" id="EEF62934.1"/>
    </source>
</evidence>
<feature type="region of interest" description="Disordered" evidence="2">
    <location>
        <begin position="294"/>
        <end position="313"/>
    </location>
</feature>
<dbReference type="Proteomes" id="UP000003688">
    <property type="component" value="Unassembled WGS sequence"/>
</dbReference>
<dbReference type="SMART" id="SM00829">
    <property type="entry name" value="PKS_ER"/>
    <property type="match status" value="1"/>
</dbReference>
<dbReference type="Gene3D" id="3.40.50.720">
    <property type="entry name" value="NAD(P)-binding Rossmann-like Domain"/>
    <property type="match status" value="1"/>
</dbReference>
<dbReference type="GO" id="GO:0016491">
    <property type="term" value="F:oxidoreductase activity"/>
    <property type="evidence" value="ECO:0007669"/>
    <property type="project" value="UniProtKB-KW"/>
</dbReference>